<evidence type="ECO:0000259" key="2">
    <source>
        <dbReference type="PROSITE" id="PS50994"/>
    </source>
</evidence>
<dbReference type="GO" id="GO:0003676">
    <property type="term" value="F:nucleic acid binding"/>
    <property type="evidence" value="ECO:0007669"/>
    <property type="project" value="InterPro"/>
</dbReference>
<proteinExistence type="predicted"/>
<dbReference type="Gene3D" id="3.30.420.10">
    <property type="entry name" value="Ribonuclease H-like superfamily/Ribonuclease H"/>
    <property type="match status" value="1"/>
</dbReference>
<dbReference type="AlphaFoldDB" id="A0A5D0CXH7"/>
<dbReference type="Pfam" id="PF13333">
    <property type="entry name" value="rve_2"/>
    <property type="match status" value="1"/>
</dbReference>
<reference evidence="3 4" key="1">
    <citation type="submission" date="2019-08" db="EMBL/GenBank/DDBJ databases">
        <title>Genome sequencing of Paenibacillus faecis DSM 23593(T).</title>
        <authorList>
            <person name="Kook J.-K."/>
            <person name="Park S.-N."/>
            <person name="Lim Y.K."/>
        </authorList>
    </citation>
    <scope>NUCLEOTIDE SEQUENCE [LARGE SCALE GENOMIC DNA]</scope>
    <source>
        <strain evidence="3 4">DSM 23593</strain>
    </source>
</reference>
<dbReference type="Proteomes" id="UP000325218">
    <property type="component" value="Unassembled WGS sequence"/>
</dbReference>
<dbReference type="InterPro" id="IPR050900">
    <property type="entry name" value="Transposase_IS3/IS150/IS904"/>
</dbReference>
<keyword evidence="4" id="KW-1185">Reference proteome</keyword>
<dbReference type="PANTHER" id="PTHR46889">
    <property type="entry name" value="TRANSPOSASE INSF FOR INSERTION SEQUENCE IS3B-RELATED"/>
    <property type="match status" value="1"/>
</dbReference>
<comment type="function">
    <text evidence="1">Involved in the transposition of the insertion sequence.</text>
</comment>
<dbReference type="InterPro" id="IPR036397">
    <property type="entry name" value="RNaseH_sf"/>
</dbReference>
<dbReference type="InterPro" id="IPR012337">
    <property type="entry name" value="RNaseH-like_sf"/>
</dbReference>
<dbReference type="OrthoDB" id="9781005at2"/>
<dbReference type="GO" id="GO:0015074">
    <property type="term" value="P:DNA integration"/>
    <property type="evidence" value="ECO:0007669"/>
    <property type="project" value="InterPro"/>
</dbReference>
<dbReference type="PROSITE" id="PS50994">
    <property type="entry name" value="INTEGRASE"/>
    <property type="match status" value="1"/>
</dbReference>
<evidence type="ECO:0000313" key="3">
    <source>
        <dbReference type="EMBL" id="TYA14739.1"/>
    </source>
</evidence>
<dbReference type="NCBIfam" id="NF033516">
    <property type="entry name" value="transpos_IS3"/>
    <property type="match status" value="1"/>
</dbReference>
<accession>A0A5D0CXH7</accession>
<organism evidence="3 4">
    <name type="scientific">Paenibacillus faecis</name>
    <dbReference type="NCBI Taxonomy" id="862114"/>
    <lineage>
        <taxon>Bacteria</taxon>
        <taxon>Bacillati</taxon>
        <taxon>Bacillota</taxon>
        <taxon>Bacilli</taxon>
        <taxon>Bacillales</taxon>
        <taxon>Paenibacillaceae</taxon>
        <taxon>Paenibacillus</taxon>
    </lineage>
</organism>
<protein>
    <submittedName>
        <fullName evidence="3">IS3 family transposase</fullName>
    </submittedName>
</protein>
<evidence type="ECO:0000256" key="1">
    <source>
        <dbReference type="ARBA" id="ARBA00002286"/>
    </source>
</evidence>
<dbReference type="InterPro" id="IPR001584">
    <property type="entry name" value="Integrase_cat-core"/>
</dbReference>
<sequence>MGGYERGVSNRKKGGSHLQQTKELRFQFIEAHSSEFSVEKMCRVLEVSRSGYYKWKSAKPSQQELRKARIMERIRFHFYDNKKRYGSPKITKLLHQENCEITERTVSNYMNEMGLRSCVARKFKVRTTDSNHDFPIAPNVLDQKFKVNEPNKVWVADITYIRCTKRRLYLASIMDLCTREIVGWRLGERMTTELVLGALDDAYAAKKPKRKVLHHSDRGSQYASDEYRKRLKTLRMKASMSRKGNCYDNACIESFHSILKKELIYCTKFKTQQQAYDEIFEYIEFFYNRKRIHGALGYMSPVRFAAQLQKKKKSA</sequence>
<dbReference type="InterPro" id="IPR048020">
    <property type="entry name" value="Transpos_IS3"/>
</dbReference>
<dbReference type="RefSeq" id="WP_148450333.1">
    <property type="nucleotide sequence ID" value="NZ_VSDO01000001.1"/>
</dbReference>
<feature type="domain" description="Integrase catalytic" evidence="2">
    <location>
        <begin position="146"/>
        <end position="309"/>
    </location>
</feature>
<gene>
    <name evidence="3" type="ORF">FRY98_03410</name>
</gene>
<dbReference type="PANTHER" id="PTHR46889:SF4">
    <property type="entry name" value="TRANSPOSASE INSO FOR INSERTION SEQUENCE ELEMENT IS911B-RELATED"/>
    <property type="match status" value="1"/>
</dbReference>
<dbReference type="SUPFAM" id="SSF53098">
    <property type="entry name" value="Ribonuclease H-like"/>
    <property type="match status" value="1"/>
</dbReference>
<dbReference type="InterPro" id="IPR025948">
    <property type="entry name" value="HTH-like_dom"/>
</dbReference>
<dbReference type="Pfam" id="PF00665">
    <property type="entry name" value="rve"/>
    <property type="match status" value="1"/>
</dbReference>
<dbReference type="EMBL" id="VSDO01000001">
    <property type="protein sequence ID" value="TYA14739.1"/>
    <property type="molecule type" value="Genomic_DNA"/>
</dbReference>
<evidence type="ECO:0000313" key="4">
    <source>
        <dbReference type="Proteomes" id="UP000325218"/>
    </source>
</evidence>
<comment type="caution">
    <text evidence="3">The sequence shown here is derived from an EMBL/GenBank/DDBJ whole genome shotgun (WGS) entry which is preliminary data.</text>
</comment>
<name>A0A5D0CXH7_9BACL</name>
<dbReference type="Pfam" id="PF13276">
    <property type="entry name" value="HTH_21"/>
    <property type="match status" value="1"/>
</dbReference>